<dbReference type="EnsemblBacteria" id="ACO76774">
    <property type="protein sequence ID" value="ACO76774"/>
    <property type="gene ID" value="Avin_05210"/>
</dbReference>
<dbReference type="EMBL" id="CP001157">
    <property type="protein sequence ID" value="ACO76774.1"/>
    <property type="molecule type" value="Genomic_DNA"/>
</dbReference>
<keyword evidence="2" id="KW-1185">Reference proteome</keyword>
<protein>
    <submittedName>
        <fullName evidence="1">Uncharacterized protein</fullName>
    </submittedName>
</protein>
<evidence type="ECO:0000313" key="2">
    <source>
        <dbReference type="Proteomes" id="UP000002424"/>
    </source>
</evidence>
<accession>C1DJI9</accession>
<organism evidence="1 2">
    <name type="scientific">Azotobacter vinelandii (strain DJ / ATCC BAA-1303)</name>
    <dbReference type="NCBI Taxonomy" id="322710"/>
    <lineage>
        <taxon>Bacteria</taxon>
        <taxon>Pseudomonadati</taxon>
        <taxon>Pseudomonadota</taxon>
        <taxon>Gammaproteobacteria</taxon>
        <taxon>Pseudomonadales</taxon>
        <taxon>Pseudomonadaceae</taxon>
        <taxon>Azotobacter</taxon>
    </lineage>
</organism>
<sequence>MTLAKATLLRRLFVPNTLSSERKVLRSILN</sequence>
<dbReference type="KEGG" id="avn:Avin_05210"/>
<dbReference type="Proteomes" id="UP000002424">
    <property type="component" value="Chromosome"/>
</dbReference>
<evidence type="ECO:0000313" key="1">
    <source>
        <dbReference type="EMBL" id="ACO76774.1"/>
    </source>
</evidence>
<name>C1DJI9_AZOVD</name>
<dbReference type="HOGENOM" id="CLU_3401892_0_0_6"/>
<proteinExistence type="predicted"/>
<gene>
    <name evidence="1" type="ordered locus">Avin_05210</name>
</gene>
<dbReference type="AlphaFoldDB" id="C1DJI9"/>
<reference evidence="1 2" key="1">
    <citation type="journal article" date="2009" name="J. Bacteriol.">
        <title>Genome sequence of Azotobacter vinelandii, an obligate aerobe specialized to support diverse anaerobic metabolic processes.</title>
        <authorList>
            <person name="Setubal J.C."/>
            <person name="dos Santos P."/>
            <person name="Goldman B.S."/>
            <person name="Ertesvag H."/>
            <person name="Espin G."/>
            <person name="Rubio L.M."/>
            <person name="Valla S."/>
            <person name="Almeida N.F."/>
            <person name="Balasubramanian D."/>
            <person name="Cromes L."/>
            <person name="Curatti L."/>
            <person name="Du Z."/>
            <person name="Godsy E."/>
            <person name="Goodner B."/>
            <person name="Hellner-Burris K."/>
            <person name="Hernandez J.A."/>
            <person name="Houmiel K."/>
            <person name="Imperial J."/>
            <person name="Kennedy C."/>
            <person name="Larson T.J."/>
            <person name="Latreille P."/>
            <person name="Ligon L.S."/>
            <person name="Lu J."/>
            <person name="Maerk M."/>
            <person name="Miller N.M."/>
            <person name="Norton S."/>
            <person name="O'Carroll I.P."/>
            <person name="Paulsen I."/>
            <person name="Raulfs E.C."/>
            <person name="Roemer R."/>
            <person name="Rosser J."/>
            <person name="Segura D."/>
            <person name="Slater S."/>
            <person name="Stricklin S.L."/>
            <person name="Studholme D.J."/>
            <person name="Sun J."/>
            <person name="Viana C.J."/>
            <person name="Wallin E."/>
            <person name="Wang B."/>
            <person name="Wheeler C."/>
            <person name="Zhu H."/>
            <person name="Dean D.R."/>
            <person name="Dixon R."/>
            <person name="Wood D."/>
        </authorList>
    </citation>
    <scope>NUCLEOTIDE SEQUENCE [LARGE SCALE GENOMIC DNA]</scope>
    <source>
        <strain evidence="2">DJ / ATCC BAA-1303</strain>
    </source>
</reference>